<dbReference type="PANTHER" id="PTHR28360:SF1">
    <property type="entry name" value="DYNACTIN SUBUNIT 3"/>
    <property type="match status" value="1"/>
</dbReference>
<dbReference type="RefSeq" id="XP_024584372.1">
    <property type="nucleotide sequence ID" value="XM_024719033.1"/>
</dbReference>
<reference evidence="2" key="1">
    <citation type="submission" date="2014-09" db="EMBL/GenBank/DDBJ databases">
        <authorList>
            <person name="Sharma Rahul"/>
            <person name="Thines Marco"/>
        </authorList>
    </citation>
    <scope>NUCLEOTIDE SEQUENCE [LARGE SCALE GENOMIC DNA]</scope>
</reference>
<dbReference type="PANTHER" id="PTHR28360">
    <property type="entry name" value="DYNACTIN SUBUNIT 3"/>
    <property type="match status" value="1"/>
</dbReference>
<dbReference type="EMBL" id="CCYD01002887">
    <property type="protein sequence ID" value="CEG48003.1"/>
    <property type="molecule type" value="Genomic_DNA"/>
</dbReference>
<organism evidence="1 2">
    <name type="scientific">Plasmopara halstedii</name>
    <name type="common">Downy mildew of sunflower</name>
    <dbReference type="NCBI Taxonomy" id="4781"/>
    <lineage>
        <taxon>Eukaryota</taxon>
        <taxon>Sar</taxon>
        <taxon>Stramenopiles</taxon>
        <taxon>Oomycota</taxon>
        <taxon>Peronosporomycetes</taxon>
        <taxon>Peronosporales</taxon>
        <taxon>Peronosporaceae</taxon>
        <taxon>Plasmopara</taxon>
    </lineage>
</organism>
<name>A0A0N7L7T9_PLAHL</name>
<accession>A0A0N7L7T9</accession>
<evidence type="ECO:0000313" key="2">
    <source>
        <dbReference type="Proteomes" id="UP000054928"/>
    </source>
</evidence>
<keyword evidence="2" id="KW-1185">Reference proteome</keyword>
<dbReference type="OrthoDB" id="127812at2759"/>
<dbReference type="GO" id="GO:0061640">
    <property type="term" value="P:cytoskeleton-dependent cytokinesis"/>
    <property type="evidence" value="ECO:0007669"/>
    <property type="project" value="InterPro"/>
</dbReference>
<proteinExistence type="predicted"/>
<dbReference type="Pfam" id="PF07426">
    <property type="entry name" value="Dynactin_p22"/>
    <property type="match status" value="1"/>
</dbReference>
<dbReference type="AlphaFoldDB" id="A0A0N7L7T9"/>
<sequence length="174" mass="19710">MDVLENRVALLQAKVVGSSPCGRNTLIDRLQRLQNQLDQLSAAVSGSVKLRELYQEHVDHLQLTSVITFTHSSSKAGDELKRAVILSSADHLQEISTQLQQLQQLTCVLDQLRSPEAQLKMRLTQIEALSDQQRERALAFHQKVEKMLTMYQQMVLVLSEKCVEYNALLDQLQA</sequence>
<dbReference type="GeneID" id="36400540"/>
<dbReference type="OMA" id="RELYQEH"/>
<dbReference type="Proteomes" id="UP000054928">
    <property type="component" value="Unassembled WGS sequence"/>
</dbReference>
<evidence type="ECO:0000313" key="1">
    <source>
        <dbReference type="EMBL" id="CEG48003.1"/>
    </source>
</evidence>
<dbReference type="GO" id="GO:0005869">
    <property type="term" value="C:dynactin complex"/>
    <property type="evidence" value="ECO:0007669"/>
    <property type="project" value="InterPro"/>
</dbReference>
<protein>
    <submittedName>
        <fullName evidence="1">Uncharacterized protein</fullName>
    </submittedName>
</protein>
<dbReference type="InterPro" id="IPR009991">
    <property type="entry name" value="DCTN3"/>
</dbReference>